<dbReference type="GO" id="GO:0006950">
    <property type="term" value="P:response to stress"/>
    <property type="evidence" value="ECO:0007669"/>
    <property type="project" value="TreeGrafter"/>
</dbReference>
<organism evidence="2 3">
    <name type="scientific">Mycolicibacterium hodleri</name>
    <dbReference type="NCBI Taxonomy" id="49897"/>
    <lineage>
        <taxon>Bacteria</taxon>
        <taxon>Bacillati</taxon>
        <taxon>Actinomycetota</taxon>
        <taxon>Actinomycetes</taxon>
        <taxon>Mycobacteriales</taxon>
        <taxon>Mycobacteriaceae</taxon>
        <taxon>Mycolicibacterium</taxon>
    </lineage>
</organism>
<evidence type="ECO:0000313" key="3">
    <source>
        <dbReference type="Proteomes" id="UP000320095"/>
    </source>
</evidence>
<reference evidence="2 3" key="1">
    <citation type="journal article" date="2019" name="Environ. Microbiol.">
        <title>Species interactions and distinct microbial communities in high Arctic permafrost affected cryosols are associated with the CH4 and CO2 gas fluxes.</title>
        <authorList>
            <person name="Altshuler I."/>
            <person name="Hamel J."/>
            <person name="Turney S."/>
            <person name="Magnuson E."/>
            <person name="Levesque R."/>
            <person name="Greer C."/>
            <person name="Whyte L.G."/>
        </authorList>
    </citation>
    <scope>NUCLEOTIDE SEQUENCE [LARGE SCALE GENOMIC DNA]</scope>
    <source>
        <strain evidence="2 3">S5.20</strain>
    </source>
</reference>
<dbReference type="Gene3D" id="1.10.10.10">
    <property type="entry name" value="Winged helix-like DNA-binding domain superfamily/Winged helix DNA-binding domain"/>
    <property type="match status" value="1"/>
</dbReference>
<dbReference type="OrthoDB" id="3177763at2"/>
<dbReference type="InterPro" id="IPR039422">
    <property type="entry name" value="MarR/SlyA-like"/>
</dbReference>
<evidence type="ECO:0000313" key="2">
    <source>
        <dbReference type="EMBL" id="TPG36907.1"/>
    </source>
</evidence>
<dbReference type="PANTHER" id="PTHR33164:SF43">
    <property type="entry name" value="HTH-TYPE TRANSCRIPTIONAL REPRESSOR YETL"/>
    <property type="match status" value="1"/>
</dbReference>
<dbReference type="Proteomes" id="UP000320095">
    <property type="component" value="Unassembled WGS sequence"/>
</dbReference>
<dbReference type="RefSeq" id="WP_140687873.1">
    <property type="nucleotide sequence ID" value="NZ_RCZG01000001.1"/>
</dbReference>
<dbReference type="Pfam" id="PF12802">
    <property type="entry name" value="MarR_2"/>
    <property type="match status" value="1"/>
</dbReference>
<comment type="caution">
    <text evidence="2">The sequence shown here is derived from an EMBL/GenBank/DDBJ whole genome shotgun (WGS) entry which is preliminary data.</text>
</comment>
<evidence type="ECO:0000259" key="1">
    <source>
        <dbReference type="PROSITE" id="PS50995"/>
    </source>
</evidence>
<name>A0A502EHF6_9MYCO</name>
<dbReference type="SMART" id="SM00347">
    <property type="entry name" value="HTH_MARR"/>
    <property type="match status" value="1"/>
</dbReference>
<dbReference type="EMBL" id="RCZG01000001">
    <property type="protein sequence ID" value="TPG36907.1"/>
    <property type="molecule type" value="Genomic_DNA"/>
</dbReference>
<dbReference type="PROSITE" id="PS50995">
    <property type="entry name" value="HTH_MARR_2"/>
    <property type="match status" value="1"/>
</dbReference>
<keyword evidence="3" id="KW-1185">Reference proteome</keyword>
<dbReference type="SUPFAM" id="SSF46785">
    <property type="entry name" value="Winged helix' DNA-binding domain"/>
    <property type="match status" value="1"/>
</dbReference>
<dbReference type="AlphaFoldDB" id="A0A502EHF6"/>
<dbReference type="InterPro" id="IPR036390">
    <property type="entry name" value="WH_DNA-bd_sf"/>
</dbReference>
<protein>
    <submittedName>
        <fullName evidence="2">MarR family transcriptional regulator</fullName>
    </submittedName>
</protein>
<dbReference type="InterPro" id="IPR000835">
    <property type="entry name" value="HTH_MarR-typ"/>
</dbReference>
<dbReference type="PANTHER" id="PTHR33164">
    <property type="entry name" value="TRANSCRIPTIONAL REGULATOR, MARR FAMILY"/>
    <property type="match status" value="1"/>
</dbReference>
<sequence length="138" mass="14992">MGPRDEQPLGLLLVRVAAALRSEVTAGVLEPLGLSFPQYICMRILSHSPGRSNAELARDVNVSPQAMNMVVRGLQQRGLVTRPATVSAGRSLPAELTREGTALLNDIDPGVRDAERKVLAPLGDQDRREFRRMLAQLG</sequence>
<feature type="domain" description="HTH marR-type" evidence="1">
    <location>
        <begin position="6"/>
        <end position="138"/>
    </location>
</feature>
<accession>A0A502EHF6</accession>
<dbReference type="GO" id="GO:0003700">
    <property type="term" value="F:DNA-binding transcription factor activity"/>
    <property type="evidence" value="ECO:0007669"/>
    <property type="project" value="InterPro"/>
</dbReference>
<dbReference type="InterPro" id="IPR036388">
    <property type="entry name" value="WH-like_DNA-bd_sf"/>
</dbReference>
<proteinExistence type="predicted"/>
<gene>
    <name evidence="2" type="ORF">EAH80_03150</name>
</gene>